<organism evidence="1">
    <name type="scientific">Paenibacillus sp. SYP-B3998</name>
    <dbReference type="NCBI Taxonomy" id="2678564"/>
    <lineage>
        <taxon>Bacteria</taxon>
        <taxon>Bacillati</taxon>
        <taxon>Bacillota</taxon>
        <taxon>Bacilli</taxon>
        <taxon>Bacillales</taxon>
        <taxon>Paenibacillaceae</taxon>
        <taxon>Paenibacillus</taxon>
    </lineage>
</organism>
<evidence type="ECO:0008006" key="2">
    <source>
        <dbReference type="Google" id="ProtNLM"/>
    </source>
</evidence>
<accession>A0A6G3ZXW2</accession>
<evidence type="ECO:0000313" key="1">
    <source>
        <dbReference type="EMBL" id="NEW07053.1"/>
    </source>
</evidence>
<dbReference type="RefSeq" id="WP_163947279.1">
    <property type="nucleotide sequence ID" value="NZ_JAAIKC010000004.1"/>
</dbReference>
<dbReference type="EMBL" id="JAAIKC010000004">
    <property type="protein sequence ID" value="NEW07053.1"/>
    <property type="molecule type" value="Genomic_DNA"/>
</dbReference>
<dbReference type="AlphaFoldDB" id="A0A6G3ZXW2"/>
<sequence>MRWLSLSRIGGLLVLLLVTTLMSTCATVSVASPNAQITTIQAWNSMVTPASFTIMTLNIHHGEGLDGQVNLNRIAELLKKEHTDIIALQKLAWYSGALCTGWRF</sequence>
<dbReference type="SUPFAM" id="SSF56219">
    <property type="entry name" value="DNase I-like"/>
    <property type="match status" value="1"/>
</dbReference>
<comment type="caution">
    <text evidence="1">The sequence shown here is derived from an EMBL/GenBank/DDBJ whole genome shotgun (WGS) entry which is preliminary data.</text>
</comment>
<dbReference type="InterPro" id="IPR036691">
    <property type="entry name" value="Endo/exonu/phosph_ase_sf"/>
</dbReference>
<gene>
    <name evidence="1" type="ORF">GK047_13660</name>
</gene>
<dbReference type="Gene3D" id="3.60.10.10">
    <property type="entry name" value="Endonuclease/exonuclease/phosphatase"/>
    <property type="match status" value="1"/>
</dbReference>
<name>A0A6G3ZXW2_9BACL</name>
<proteinExistence type="predicted"/>
<reference evidence="1" key="1">
    <citation type="submission" date="2020-02" db="EMBL/GenBank/DDBJ databases">
        <authorList>
            <person name="Shen X.-R."/>
            <person name="Zhang Y.-X."/>
        </authorList>
    </citation>
    <scope>NUCLEOTIDE SEQUENCE</scope>
    <source>
        <strain evidence="1">SYP-B3998</strain>
    </source>
</reference>
<protein>
    <recommendedName>
        <fullName evidence="2">Endonuclease/exonuclease/phosphatase domain-containing protein</fullName>
    </recommendedName>
</protein>